<sequence>MTPVDLVLLLVLQQIPLCVLLILGSLVERLISHDCHRFRLHCHTPNDQPARLAGEIGSACTRGSITQTMSKSSLV</sequence>
<dbReference type="EMBL" id="CDMY01000651">
    <property type="protein sequence ID" value="CEM28342.1"/>
    <property type="molecule type" value="Genomic_DNA"/>
</dbReference>
<dbReference type="VEuPathDB" id="CryptoDB:Vbra_355"/>
<organism evidence="2 3">
    <name type="scientific">Vitrella brassicaformis (strain CCMP3155)</name>
    <dbReference type="NCBI Taxonomy" id="1169540"/>
    <lineage>
        <taxon>Eukaryota</taxon>
        <taxon>Sar</taxon>
        <taxon>Alveolata</taxon>
        <taxon>Colpodellida</taxon>
        <taxon>Vitrellaceae</taxon>
        <taxon>Vitrella</taxon>
    </lineage>
</organism>
<dbReference type="InParanoid" id="A0A0G4GFN7"/>
<keyword evidence="1" id="KW-0472">Membrane</keyword>
<evidence type="ECO:0000313" key="2">
    <source>
        <dbReference type="EMBL" id="CEM28342.1"/>
    </source>
</evidence>
<keyword evidence="1" id="KW-1133">Transmembrane helix</keyword>
<name>A0A0G4GFN7_VITBC</name>
<gene>
    <name evidence="2" type="ORF">Vbra_355</name>
</gene>
<reference evidence="2 3" key="1">
    <citation type="submission" date="2014-11" db="EMBL/GenBank/DDBJ databases">
        <authorList>
            <person name="Zhu J."/>
            <person name="Qi W."/>
            <person name="Song R."/>
        </authorList>
    </citation>
    <scope>NUCLEOTIDE SEQUENCE [LARGE SCALE GENOMIC DNA]</scope>
</reference>
<keyword evidence="1" id="KW-0812">Transmembrane</keyword>
<feature type="transmembrane region" description="Helical" evidence="1">
    <location>
        <begin position="6"/>
        <end position="27"/>
    </location>
</feature>
<evidence type="ECO:0000256" key="1">
    <source>
        <dbReference type="SAM" id="Phobius"/>
    </source>
</evidence>
<protein>
    <submittedName>
        <fullName evidence="2">Uncharacterized protein</fullName>
    </submittedName>
</protein>
<dbReference type="AlphaFoldDB" id="A0A0G4GFN7"/>
<proteinExistence type="predicted"/>
<dbReference type="Proteomes" id="UP000041254">
    <property type="component" value="Unassembled WGS sequence"/>
</dbReference>
<evidence type="ECO:0000313" key="3">
    <source>
        <dbReference type="Proteomes" id="UP000041254"/>
    </source>
</evidence>
<accession>A0A0G4GFN7</accession>
<keyword evidence="3" id="KW-1185">Reference proteome</keyword>